<feature type="domain" description="CusB-like beta-barrel" evidence="6">
    <location>
        <begin position="335"/>
        <end position="406"/>
    </location>
</feature>
<dbReference type="SUPFAM" id="SSF111369">
    <property type="entry name" value="HlyD-like secretion proteins"/>
    <property type="match status" value="2"/>
</dbReference>
<dbReference type="Gene3D" id="2.40.50.100">
    <property type="match status" value="2"/>
</dbReference>
<dbReference type="KEGG" id="rsin:B6N60_04819"/>
<evidence type="ECO:0000256" key="2">
    <source>
        <dbReference type="SAM" id="Coils"/>
    </source>
</evidence>
<dbReference type="Gene3D" id="2.40.30.170">
    <property type="match status" value="1"/>
</dbReference>
<feature type="transmembrane region" description="Helical" evidence="4">
    <location>
        <begin position="34"/>
        <end position="56"/>
    </location>
</feature>
<dbReference type="Pfam" id="PF25876">
    <property type="entry name" value="HH_MFP_RND"/>
    <property type="match status" value="1"/>
</dbReference>
<sequence length="496" mass="53236">MGNDGFSEVEEVESVKYGDEQNQHLAPQGSNRSWMMALLLGTCLGMGLTVMGMSLLRPRSPSPTKAVESQPIQIAMTVTTAPVASGSVNQTLDTNGTIAARDLIPVLPQANGLQIKKIPENVKEGAFVRQGQVLAILDDSVLQAQINQARADMESDQADVQSKQADLASKQANITANQAIAQQRRADLAQAQARLEEAQKNLQRYQQLVASGAVSQQEYDTRAYTVKTLVESVRVAQENVRTAMANVASAKANIGNGVAMVNKSQAIVRSSAAKIEQLKTQLEQTIVRSPVAGIIAEKLARVGDVTGVPPQTQVGTVVGGTQKLFSIIKEGKLELQAKVPEVELAQIKIGSVVEVTSDLNRQVTLQGRVREIQPVINDTRREATVKIDLPTNDVFKVGMFARARINVDTSKGMVIPQKAIQSQADGSVIVFVLSGEDLDNDQNVEVRTVRSQKVAVAELMPGDKVAIKAGLKLGEQVVIDGAGYLKDGDHVRVVSQ</sequence>
<feature type="domain" description="Multidrug resistance protein MdtA-like alpha-helical hairpin" evidence="5">
    <location>
        <begin position="182"/>
        <end position="253"/>
    </location>
</feature>
<dbReference type="Pfam" id="PF25967">
    <property type="entry name" value="RND-MFP_C"/>
    <property type="match status" value="1"/>
</dbReference>
<evidence type="ECO:0000313" key="9">
    <source>
        <dbReference type="Proteomes" id="UP000683511"/>
    </source>
</evidence>
<feature type="coiled-coil region" evidence="2">
    <location>
        <begin position="146"/>
        <end position="208"/>
    </location>
</feature>
<evidence type="ECO:0000259" key="5">
    <source>
        <dbReference type="Pfam" id="PF25876"/>
    </source>
</evidence>
<dbReference type="AlphaFoldDB" id="A0A975TC46"/>
<comment type="similarity">
    <text evidence="1">Belongs to the membrane fusion protein (MFP) (TC 8.A.1) family.</text>
</comment>
<evidence type="ECO:0000256" key="4">
    <source>
        <dbReference type="SAM" id="Phobius"/>
    </source>
</evidence>
<organism evidence="8 9">
    <name type="scientific">Richelia sinica FACHB-800</name>
    <dbReference type="NCBI Taxonomy" id="1357546"/>
    <lineage>
        <taxon>Bacteria</taxon>
        <taxon>Bacillati</taxon>
        <taxon>Cyanobacteriota</taxon>
        <taxon>Cyanophyceae</taxon>
        <taxon>Nostocales</taxon>
        <taxon>Nostocaceae</taxon>
        <taxon>Richelia</taxon>
    </lineage>
</organism>
<evidence type="ECO:0000256" key="3">
    <source>
        <dbReference type="SAM" id="MobiDB-lite"/>
    </source>
</evidence>
<dbReference type="InterPro" id="IPR006143">
    <property type="entry name" value="RND_pump_MFP"/>
</dbReference>
<dbReference type="RefSeq" id="WP_190607737.1">
    <property type="nucleotide sequence ID" value="NZ_CP021056.1"/>
</dbReference>
<protein>
    <submittedName>
        <fullName evidence="8">Efflux transporter, RND family, MFP subunit</fullName>
    </submittedName>
</protein>
<dbReference type="GO" id="GO:1990281">
    <property type="term" value="C:efflux pump complex"/>
    <property type="evidence" value="ECO:0007669"/>
    <property type="project" value="TreeGrafter"/>
</dbReference>
<evidence type="ECO:0000259" key="6">
    <source>
        <dbReference type="Pfam" id="PF25954"/>
    </source>
</evidence>
<dbReference type="InterPro" id="IPR058624">
    <property type="entry name" value="MdtA-like_HH"/>
</dbReference>
<reference evidence="8" key="1">
    <citation type="submission" date="2017-04" db="EMBL/GenBank/DDBJ databases">
        <title>Genome deletions in a multicellular cyanobacterial endosymbiont for morphological adaptation in marine diatoms.</title>
        <authorList>
            <person name="Wang Y."/>
            <person name="Gao H."/>
            <person name="Li R."/>
            <person name="Xu X."/>
        </authorList>
    </citation>
    <scope>NUCLEOTIDE SEQUENCE</scope>
    <source>
        <strain evidence="8">FACHB 800</strain>
    </source>
</reference>
<dbReference type="InterPro" id="IPR058792">
    <property type="entry name" value="Beta-barrel_RND_2"/>
</dbReference>
<evidence type="ECO:0000256" key="1">
    <source>
        <dbReference type="ARBA" id="ARBA00009477"/>
    </source>
</evidence>
<dbReference type="Proteomes" id="UP000683511">
    <property type="component" value="Chromosome"/>
</dbReference>
<feature type="domain" description="Multidrug resistance protein MdtA-like C-terminal permuted SH3" evidence="7">
    <location>
        <begin position="414"/>
        <end position="483"/>
    </location>
</feature>
<keyword evidence="4" id="KW-1133">Transmembrane helix</keyword>
<evidence type="ECO:0000313" key="8">
    <source>
        <dbReference type="EMBL" id="QXE26088.1"/>
    </source>
</evidence>
<dbReference type="Gene3D" id="2.40.420.20">
    <property type="match status" value="1"/>
</dbReference>
<keyword evidence="2" id="KW-0175">Coiled coil</keyword>
<dbReference type="PANTHER" id="PTHR30469:SF15">
    <property type="entry name" value="HLYD FAMILY OF SECRETION PROTEINS"/>
    <property type="match status" value="1"/>
</dbReference>
<dbReference type="GO" id="GO:0015562">
    <property type="term" value="F:efflux transmembrane transporter activity"/>
    <property type="evidence" value="ECO:0007669"/>
    <property type="project" value="TreeGrafter"/>
</dbReference>
<accession>A0A975TC46</accession>
<feature type="region of interest" description="Disordered" evidence="3">
    <location>
        <begin position="1"/>
        <end position="28"/>
    </location>
</feature>
<dbReference type="PANTHER" id="PTHR30469">
    <property type="entry name" value="MULTIDRUG RESISTANCE PROTEIN MDTA"/>
    <property type="match status" value="1"/>
</dbReference>
<proteinExistence type="inferred from homology"/>
<dbReference type="Pfam" id="PF25954">
    <property type="entry name" value="Beta-barrel_RND_2"/>
    <property type="match status" value="1"/>
</dbReference>
<feature type="compositionally biased region" description="Basic and acidic residues" evidence="3">
    <location>
        <begin position="13"/>
        <end position="22"/>
    </location>
</feature>
<dbReference type="Gene3D" id="1.10.287.470">
    <property type="entry name" value="Helix hairpin bin"/>
    <property type="match status" value="2"/>
</dbReference>
<gene>
    <name evidence="8" type="ORF">B6N60_04819</name>
</gene>
<name>A0A975TC46_9NOST</name>
<dbReference type="InterPro" id="IPR058627">
    <property type="entry name" value="MdtA-like_C"/>
</dbReference>
<evidence type="ECO:0000259" key="7">
    <source>
        <dbReference type="Pfam" id="PF25967"/>
    </source>
</evidence>
<keyword evidence="9" id="KW-1185">Reference proteome</keyword>
<dbReference type="NCBIfam" id="TIGR01730">
    <property type="entry name" value="RND_mfp"/>
    <property type="match status" value="1"/>
</dbReference>
<dbReference type="EMBL" id="CP021056">
    <property type="protein sequence ID" value="QXE26088.1"/>
    <property type="molecule type" value="Genomic_DNA"/>
</dbReference>
<keyword evidence="4" id="KW-0812">Transmembrane</keyword>
<keyword evidence="4" id="KW-0472">Membrane</keyword>